<protein>
    <submittedName>
        <fullName evidence="1">Uncharacterized protein</fullName>
    </submittedName>
</protein>
<comment type="caution">
    <text evidence="1">The sequence shown here is derived from an EMBL/GenBank/DDBJ whole genome shotgun (WGS) entry which is preliminary data.</text>
</comment>
<accession>A0A9P8SZT9</accession>
<reference evidence="1" key="1">
    <citation type="journal article" date="2021" name="Open Biol.">
        <title>Shared evolutionary footprints suggest mitochondrial oxidative damage underlies multiple complex I losses in fungi.</title>
        <authorList>
            <person name="Schikora-Tamarit M.A."/>
            <person name="Marcet-Houben M."/>
            <person name="Nosek J."/>
            <person name="Gabaldon T."/>
        </authorList>
    </citation>
    <scope>NUCLEOTIDE SEQUENCE</scope>
    <source>
        <strain evidence="1">NCAIM Y.01608</strain>
    </source>
</reference>
<dbReference type="AlphaFoldDB" id="A0A9P8SZT9"/>
<reference evidence="1" key="2">
    <citation type="submission" date="2021-01" db="EMBL/GenBank/DDBJ databases">
        <authorList>
            <person name="Schikora-Tamarit M.A."/>
        </authorList>
    </citation>
    <scope>NUCLEOTIDE SEQUENCE</scope>
    <source>
        <strain evidence="1">NCAIM Y.01608</strain>
    </source>
</reference>
<proteinExistence type="predicted"/>
<organism evidence="1 2">
    <name type="scientific">Ogataea polymorpha</name>
    <dbReference type="NCBI Taxonomy" id="460523"/>
    <lineage>
        <taxon>Eukaryota</taxon>
        <taxon>Fungi</taxon>
        <taxon>Dikarya</taxon>
        <taxon>Ascomycota</taxon>
        <taxon>Saccharomycotina</taxon>
        <taxon>Pichiomycetes</taxon>
        <taxon>Pichiales</taxon>
        <taxon>Pichiaceae</taxon>
        <taxon>Ogataea</taxon>
    </lineage>
</organism>
<keyword evidence="2" id="KW-1185">Reference proteome</keyword>
<name>A0A9P8SZT9_9ASCO</name>
<evidence type="ECO:0000313" key="1">
    <source>
        <dbReference type="EMBL" id="KAH3661053.1"/>
    </source>
</evidence>
<sequence>MTGDRNQSHRGVDRDQMLQLSQVAILGFNKPIFEVSEYFGQFTVQLSVRDLGDLELDNSSLESTSSPVSLRAANEFAARSAKRLMDM</sequence>
<dbReference type="EMBL" id="JAEUBD010001468">
    <property type="protein sequence ID" value="KAH3661053.1"/>
    <property type="molecule type" value="Genomic_DNA"/>
</dbReference>
<gene>
    <name evidence="1" type="ORF">OGATHE_005385</name>
</gene>
<evidence type="ECO:0000313" key="2">
    <source>
        <dbReference type="Proteomes" id="UP000788993"/>
    </source>
</evidence>
<dbReference type="Proteomes" id="UP000788993">
    <property type="component" value="Unassembled WGS sequence"/>
</dbReference>